<keyword evidence="9" id="KW-1185">Reference proteome</keyword>
<dbReference type="PROSITE" id="PS50102">
    <property type="entry name" value="RRM"/>
    <property type="match status" value="2"/>
</dbReference>
<feature type="domain" description="RRM" evidence="7">
    <location>
        <begin position="95"/>
        <end position="169"/>
    </location>
</feature>
<name>A0A8T2IJN2_9PIPI</name>
<organism evidence="8 9">
    <name type="scientific">Hymenochirus boettgeri</name>
    <name type="common">Congo dwarf clawed frog</name>
    <dbReference type="NCBI Taxonomy" id="247094"/>
    <lineage>
        <taxon>Eukaryota</taxon>
        <taxon>Metazoa</taxon>
        <taxon>Chordata</taxon>
        <taxon>Craniata</taxon>
        <taxon>Vertebrata</taxon>
        <taxon>Euteleostomi</taxon>
        <taxon>Amphibia</taxon>
        <taxon>Batrachia</taxon>
        <taxon>Anura</taxon>
        <taxon>Pipoidea</taxon>
        <taxon>Pipidae</taxon>
        <taxon>Pipinae</taxon>
        <taxon>Hymenochirus</taxon>
    </lineage>
</organism>
<feature type="compositionally biased region" description="Basic residues" evidence="6">
    <location>
        <begin position="296"/>
        <end position="317"/>
    </location>
</feature>
<feature type="region of interest" description="Disordered" evidence="6">
    <location>
        <begin position="39"/>
        <end position="81"/>
    </location>
</feature>
<evidence type="ECO:0000256" key="6">
    <source>
        <dbReference type="SAM" id="MobiDB-lite"/>
    </source>
</evidence>
<evidence type="ECO:0000256" key="1">
    <source>
        <dbReference type="ARBA" id="ARBA00004604"/>
    </source>
</evidence>
<dbReference type="InterPro" id="IPR000504">
    <property type="entry name" value="RRM_dom"/>
</dbReference>
<keyword evidence="3 5" id="KW-0694">RNA-binding</keyword>
<dbReference type="FunFam" id="3.30.70.330:FF:000511">
    <property type="entry name" value="RNA binding motif protein 34"/>
    <property type="match status" value="1"/>
</dbReference>
<dbReference type="Gene3D" id="3.30.70.330">
    <property type="match status" value="2"/>
</dbReference>
<dbReference type="CDD" id="cd12394">
    <property type="entry name" value="RRM1_RBM34"/>
    <property type="match status" value="1"/>
</dbReference>
<dbReference type="AlphaFoldDB" id="A0A8T2IJN2"/>
<dbReference type="PANTHER" id="PTHR23236:SF25">
    <property type="entry name" value="RNA-BINDING PROTEIN 34"/>
    <property type="match status" value="1"/>
</dbReference>
<feature type="domain" description="RRM" evidence="7">
    <location>
        <begin position="177"/>
        <end position="254"/>
    </location>
</feature>
<reference evidence="8" key="1">
    <citation type="thesis" date="2020" institute="ProQuest LLC" country="789 East Eisenhower Parkway, Ann Arbor, MI, USA">
        <title>Comparative Genomics and Chromosome Evolution.</title>
        <authorList>
            <person name="Mudd A.B."/>
        </authorList>
    </citation>
    <scope>NUCLEOTIDE SEQUENCE</scope>
    <source>
        <strain evidence="8">Female2</strain>
        <tissue evidence="8">Blood</tissue>
    </source>
</reference>
<dbReference type="InterPro" id="IPR012677">
    <property type="entry name" value="Nucleotide-bd_a/b_plait_sf"/>
</dbReference>
<feature type="non-terminal residue" evidence="8">
    <location>
        <position position="317"/>
    </location>
</feature>
<evidence type="ECO:0000256" key="2">
    <source>
        <dbReference type="ARBA" id="ARBA00007077"/>
    </source>
</evidence>
<dbReference type="InterPro" id="IPR035979">
    <property type="entry name" value="RBD_domain_sf"/>
</dbReference>
<dbReference type="GO" id="GO:0003723">
    <property type="term" value="F:RNA binding"/>
    <property type="evidence" value="ECO:0007669"/>
    <property type="project" value="UniProtKB-UniRule"/>
</dbReference>
<feature type="region of interest" description="Disordered" evidence="6">
    <location>
        <begin position="1"/>
        <end position="21"/>
    </location>
</feature>
<comment type="caution">
    <text evidence="8">The sequence shown here is derived from an EMBL/GenBank/DDBJ whole genome shotgun (WGS) entry which is preliminary data.</text>
</comment>
<dbReference type="SUPFAM" id="SSF54928">
    <property type="entry name" value="RNA-binding domain, RBD"/>
    <property type="match status" value="2"/>
</dbReference>
<evidence type="ECO:0000256" key="4">
    <source>
        <dbReference type="ARBA" id="ARBA00023242"/>
    </source>
</evidence>
<proteinExistence type="inferred from homology"/>
<sequence>PKRKSEADVPSPEKKQQCQEIKSKVIQEKALSIAEKKLADRERSLTNADEEEREKTLAKKKLKMKNPNVDDDDGVKPPAIKRKVNHAEERVKNKRTVFVGNLPADFTKQARAEASLSRKVATIHRKVHPKRKNINAYVVYKDEDSAAKSLKRNGAEVSGFHIRVDIASGNSSHDNKRSAFVGNLPYDIEEESVRNHFIQCGDVKSVRIIRDRNTGIGKGFGYILFQNADSIVLALKLNNSELMGRKIRVKHSVTAETLAKSANKSPAFKHRLNTLNQAKPQNSKTFVGENAESTKVKKKGNKKFKQTVGNKKKKMKG</sequence>
<gene>
    <name evidence="8" type="ORF">GDO86_019072</name>
</gene>
<evidence type="ECO:0000313" key="9">
    <source>
        <dbReference type="Proteomes" id="UP000812440"/>
    </source>
</evidence>
<dbReference type="Pfam" id="PF00076">
    <property type="entry name" value="RRM_1"/>
    <property type="match status" value="1"/>
</dbReference>
<feature type="region of interest" description="Disordered" evidence="6">
    <location>
        <begin position="278"/>
        <end position="317"/>
    </location>
</feature>
<protein>
    <recommendedName>
        <fullName evidence="7">RRM domain-containing protein</fullName>
    </recommendedName>
</protein>
<accession>A0A8T2IJN2</accession>
<dbReference type="InterPro" id="IPR034221">
    <property type="entry name" value="RBM34_RRM2"/>
</dbReference>
<evidence type="ECO:0000259" key="7">
    <source>
        <dbReference type="PROSITE" id="PS50102"/>
    </source>
</evidence>
<evidence type="ECO:0000313" key="8">
    <source>
        <dbReference type="EMBL" id="KAG8431310.1"/>
    </source>
</evidence>
<comment type="similarity">
    <text evidence="2">Belongs to the RRM RBM34 family.</text>
</comment>
<comment type="subcellular location">
    <subcellularLocation>
        <location evidence="1">Nucleus</location>
        <location evidence="1">Nucleolus</location>
    </subcellularLocation>
</comment>
<keyword evidence="4" id="KW-0539">Nucleus</keyword>
<dbReference type="CDD" id="cd12395">
    <property type="entry name" value="RRM2_RBM34"/>
    <property type="match status" value="1"/>
</dbReference>
<dbReference type="OrthoDB" id="442677at2759"/>
<evidence type="ECO:0000256" key="5">
    <source>
        <dbReference type="PROSITE-ProRule" id="PRU00176"/>
    </source>
</evidence>
<dbReference type="PANTHER" id="PTHR23236">
    <property type="entry name" value="EUKARYOTIC TRANSLATION INITIATION FACTOR 4B/4H"/>
    <property type="match status" value="1"/>
</dbReference>
<dbReference type="SMART" id="SM00360">
    <property type="entry name" value="RRM"/>
    <property type="match status" value="2"/>
</dbReference>
<evidence type="ECO:0000256" key="3">
    <source>
        <dbReference type="ARBA" id="ARBA00022884"/>
    </source>
</evidence>
<dbReference type="Proteomes" id="UP000812440">
    <property type="component" value="Unassembled WGS sequence"/>
</dbReference>
<dbReference type="EMBL" id="JAACNH010000253">
    <property type="protein sequence ID" value="KAG8431310.1"/>
    <property type="molecule type" value="Genomic_DNA"/>
</dbReference>